<keyword evidence="5 6" id="KW-0408">Iron</keyword>
<dbReference type="InterPro" id="IPR027443">
    <property type="entry name" value="IPNS-like_sf"/>
</dbReference>
<dbReference type="Gene3D" id="2.60.120.330">
    <property type="entry name" value="B-lactam Antibiotic, Isopenicillin N Synthase, Chain"/>
    <property type="match status" value="1"/>
</dbReference>
<evidence type="ECO:0000313" key="9">
    <source>
        <dbReference type="Proteomes" id="UP000187609"/>
    </source>
</evidence>
<comment type="similarity">
    <text evidence="1 6">Belongs to the iron/ascorbate-dependent oxidoreductase family.</text>
</comment>
<dbReference type="SUPFAM" id="SSF51197">
    <property type="entry name" value="Clavaminate synthase-like"/>
    <property type="match status" value="1"/>
</dbReference>
<evidence type="ECO:0000256" key="3">
    <source>
        <dbReference type="ARBA" id="ARBA00022896"/>
    </source>
</evidence>
<dbReference type="InterPro" id="IPR044861">
    <property type="entry name" value="IPNS-like_FE2OG_OXY"/>
</dbReference>
<feature type="domain" description="Fe2OG dioxygenase" evidence="7">
    <location>
        <begin position="205"/>
        <end position="305"/>
    </location>
</feature>
<name>A0A1J6IHF0_NICAT</name>
<dbReference type="GO" id="GO:0046872">
    <property type="term" value="F:metal ion binding"/>
    <property type="evidence" value="ECO:0007669"/>
    <property type="project" value="UniProtKB-KW"/>
</dbReference>
<feature type="non-terminal residue" evidence="8">
    <location>
        <position position="361"/>
    </location>
</feature>
<dbReference type="Pfam" id="PF14226">
    <property type="entry name" value="DIOX_N"/>
    <property type="match status" value="1"/>
</dbReference>
<organism evidence="8 9">
    <name type="scientific">Nicotiana attenuata</name>
    <name type="common">Coyote tobacco</name>
    <dbReference type="NCBI Taxonomy" id="49451"/>
    <lineage>
        <taxon>Eukaryota</taxon>
        <taxon>Viridiplantae</taxon>
        <taxon>Streptophyta</taxon>
        <taxon>Embryophyta</taxon>
        <taxon>Tracheophyta</taxon>
        <taxon>Spermatophyta</taxon>
        <taxon>Magnoliopsida</taxon>
        <taxon>eudicotyledons</taxon>
        <taxon>Gunneridae</taxon>
        <taxon>Pentapetalae</taxon>
        <taxon>asterids</taxon>
        <taxon>lamiids</taxon>
        <taxon>Solanales</taxon>
        <taxon>Solanaceae</taxon>
        <taxon>Nicotianoideae</taxon>
        <taxon>Nicotianeae</taxon>
        <taxon>Nicotiana</taxon>
    </lineage>
</organism>
<evidence type="ECO:0000259" key="7">
    <source>
        <dbReference type="PROSITE" id="PS51471"/>
    </source>
</evidence>
<evidence type="ECO:0000313" key="8">
    <source>
        <dbReference type="EMBL" id="OIS99943.1"/>
    </source>
</evidence>
<dbReference type="SMR" id="A0A1J6IHF0"/>
<keyword evidence="2 6" id="KW-0479">Metal-binding</keyword>
<gene>
    <name evidence="8" type="primary">SRG1_4</name>
    <name evidence="8" type="ORF">A4A49_60170</name>
</gene>
<dbReference type="Proteomes" id="UP000187609">
    <property type="component" value="Unassembled WGS sequence"/>
</dbReference>
<dbReference type="OMA" id="RVIMEAY"/>
<dbReference type="Pfam" id="PF03171">
    <property type="entry name" value="2OG-FeII_Oxy"/>
    <property type="match status" value="1"/>
</dbReference>
<dbReference type="EMBL" id="MJEQ01037189">
    <property type="protein sequence ID" value="OIS99943.1"/>
    <property type="molecule type" value="Genomic_DNA"/>
</dbReference>
<dbReference type="InterPro" id="IPR050295">
    <property type="entry name" value="Plant_2OG-oxidoreductases"/>
</dbReference>
<keyword evidence="4 6" id="KW-0560">Oxidoreductase</keyword>
<sequence length="361" mass="41075">ESPLAVVNFGKSLLVPSVQELEKEHLTKIPARYVRPEQESLVISDGSVVHAVPVIDLKKLISGDSMDSERQKLHSACQEWGFLQVINHGLTPSILEEFKREVTELFKLPMAEKKKLWQQEDSYEGFGQLNVVSEEQKLDWSDMFGITTLPPHIRNLFQKLPLKLRDIMEAYCKEIKSLAISILSQMAKALRMDEKEMRDIFSDDGMQSIRMNYYPPCPEPDKTIGLSPHSDSDTLTILLQLNDTEGLQVRKDGIWVPIKPLPNALIVNVGDMMEIVSNGVYRSIEHRAVVNSNKERLSLATFNIFNLDSELGPAHSLIGPHNPAKFRSIRVENFLQEFFARKLDGKLFIDCMKLETKDDES</sequence>
<reference evidence="8" key="1">
    <citation type="submission" date="2016-11" db="EMBL/GenBank/DDBJ databases">
        <title>The genome of Nicotiana attenuata.</title>
        <authorList>
            <person name="Xu S."/>
            <person name="Brockmoeller T."/>
            <person name="Gaquerel E."/>
            <person name="Navarro A."/>
            <person name="Kuhl H."/>
            <person name="Gase K."/>
            <person name="Ling Z."/>
            <person name="Zhou W."/>
            <person name="Kreitzer C."/>
            <person name="Stanke M."/>
            <person name="Tang H."/>
            <person name="Lyons E."/>
            <person name="Pandey P."/>
            <person name="Pandey S.P."/>
            <person name="Timmermann B."/>
            <person name="Baldwin I.T."/>
        </authorList>
    </citation>
    <scope>NUCLEOTIDE SEQUENCE [LARGE SCALE GENOMIC DNA]</scope>
    <source>
        <strain evidence="8">UT</strain>
    </source>
</reference>
<evidence type="ECO:0000256" key="4">
    <source>
        <dbReference type="ARBA" id="ARBA00023002"/>
    </source>
</evidence>
<dbReference type="PANTHER" id="PTHR47991">
    <property type="entry name" value="OXOGLUTARATE/IRON-DEPENDENT DIOXYGENASE"/>
    <property type="match status" value="1"/>
</dbReference>
<evidence type="ECO:0000256" key="2">
    <source>
        <dbReference type="ARBA" id="ARBA00022723"/>
    </source>
</evidence>
<keyword evidence="9" id="KW-1185">Reference proteome</keyword>
<dbReference type="GO" id="GO:0009805">
    <property type="term" value="P:coumarin biosynthetic process"/>
    <property type="evidence" value="ECO:0007669"/>
    <property type="project" value="UniProtKB-ARBA"/>
</dbReference>
<comment type="caution">
    <text evidence="8">The sequence shown here is derived from an EMBL/GenBank/DDBJ whole genome shotgun (WGS) entry which is preliminary data.</text>
</comment>
<dbReference type="GO" id="GO:0031418">
    <property type="term" value="F:L-ascorbic acid binding"/>
    <property type="evidence" value="ECO:0007669"/>
    <property type="project" value="UniProtKB-KW"/>
</dbReference>
<proteinExistence type="inferred from homology"/>
<keyword evidence="3" id="KW-0847">Vitamin C</keyword>
<evidence type="ECO:0000256" key="5">
    <source>
        <dbReference type="ARBA" id="ARBA00023004"/>
    </source>
</evidence>
<dbReference type="GO" id="GO:0016706">
    <property type="term" value="F:2-oxoglutarate-dependent dioxygenase activity"/>
    <property type="evidence" value="ECO:0007669"/>
    <property type="project" value="UniProtKB-ARBA"/>
</dbReference>
<dbReference type="FunFam" id="2.60.120.330:FF:000001">
    <property type="entry name" value="Protein SRG1"/>
    <property type="match status" value="1"/>
</dbReference>
<dbReference type="GO" id="GO:0002238">
    <property type="term" value="P:response to molecule of fungal origin"/>
    <property type="evidence" value="ECO:0007669"/>
    <property type="project" value="UniProtKB-ARBA"/>
</dbReference>
<dbReference type="PROSITE" id="PS51471">
    <property type="entry name" value="FE2OG_OXY"/>
    <property type="match status" value="1"/>
</dbReference>
<accession>A0A1J6IHF0</accession>
<protein>
    <submittedName>
        <fullName evidence="8">Protein srg1</fullName>
    </submittedName>
</protein>
<dbReference type="InterPro" id="IPR026992">
    <property type="entry name" value="DIOX_N"/>
</dbReference>
<evidence type="ECO:0000256" key="1">
    <source>
        <dbReference type="ARBA" id="ARBA00008056"/>
    </source>
</evidence>
<dbReference type="InterPro" id="IPR005123">
    <property type="entry name" value="Oxoglu/Fe-dep_dioxygenase_dom"/>
</dbReference>
<dbReference type="Gramene" id="OIS99943">
    <property type="protein sequence ID" value="OIS99943"/>
    <property type="gene ID" value="A4A49_60170"/>
</dbReference>
<feature type="non-terminal residue" evidence="8">
    <location>
        <position position="1"/>
    </location>
</feature>
<evidence type="ECO:0000256" key="6">
    <source>
        <dbReference type="RuleBase" id="RU003682"/>
    </source>
</evidence>
<dbReference type="AlphaFoldDB" id="A0A1J6IHF0"/>